<evidence type="ECO:0000256" key="1">
    <source>
        <dbReference type="ARBA" id="ARBA00000085"/>
    </source>
</evidence>
<dbReference type="AlphaFoldDB" id="A0A369Q5Q1"/>
<evidence type="ECO:0000259" key="4">
    <source>
        <dbReference type="PROSITE" id="PS50109"/>
    </source>
</evidence>
<keyword evidence="3" id="KW-0472">Membrane</keyword>
<dbReference type="PANTHER" id="PTHR43065:SF51">
    <property type="entry name" value="HISTIDINE KINASE"/>
    <property type="match status" value="1"/>
</dbReference>
<reference evidence="5 6" key="1">
    <citation type="submission" date="2018-04" db="EMBL/GenBank/DDBJ databases">
        <title>Altererythrobacter sp. HME9302 genome sequencing and assembly.</title>
        <authorList>
            <person name="Kang H."/>
            <person name="Kim H."/>
            <person name="Joh K."/>
        </authorList>
    </citation>
    <scope>NUCLEOTIDE SEQUENCE [LARGE SCALE GENOMIC DNA]</scope>
    <source>
        <strain evidence="5 6">HME9302</strain>
    </source>
</reference>
<feature type="transmembrane region" description="Helical" evidence="3">
    <location>
        <begin position="105"/>
        <end position="127"/>
    </location>
</feature>
<keyword evidence="6" id="KW-1185">Reference proteome</keyword>
<keyword evidence="3" id="KW-1133">Transmembrane helix</keyword>
<feature type="domain" description="Histidine kinase" evidence="4">
    <location>
        <begin position="488"/>
        <end position="690"/>
    </location>
</feature>
<dbReference type="InterPro" id="IPR036890">
    <property type="entry name" value="HATPase_C_sf"/>
</dbReference>
<dbReference type="Gene3D" id="3.30.565.10">
    <property type="entry name" value="Histidine kinase-like ATPase, C-terminal domain"/>
    <property type="match status" value="1"/>
</dbReference>
<comment type="catalytic activity">
    <reaction evidence="1">
        <text>ATP + protein L-histidine = ADP + protein N-phospho-L-histidine.</text>
        <dbReference type="EC" id="2.7.13.3"/>
    </reaction>
</comment>
<comment type="caution">
    <text evidence="5">The sequence shown here is derived from an EMBL/GenBank/DDBJ whole genome shotgun (WGS) entry which is preliminary data.</text>
</comment>
<dbReference type="InterPro" id="IPR004358">
    <property type="entry name" value="Sig_transdc_His_kin-like_C"/>
</dbReference>
<evidence type="ECO:0000256" key="2">
    <source>
        <dbReference type="ARBA" id="ARBA00012438"/>
    </source>
</evidence>
<dbReference type="Gene3D" id="3.30.450.40">
    <property type="match status" value="1"/>
</dbReference>
<dbReference type="SMART" id="SM00387">
    <property type="entry name" value="HATPase_c"/>
    <property type="match status" value="1"/>
</dbReference>
<feature type="transmembrane region" description="Helical" evidence="3">
    <location>
        <begin position="139"/>
        <end position="158"/>
    </location>
</feature>
<feature type="transmembrane region" description="Helical" evidence="3">
    <location>
        <begin position="6"/>
        <end position="31"/>
    </location>
</feature>
<dbReference type="Pfam" id="PF02518">
    <property type="entry name" value="HATPase_c"/>
    <property type="match status" value="1"/>
</dbReference>
<name>A0A369Q5Q1_9SPHN</name>
<dbReference type="PRINTS" id="PR00344">
    <property type="entry name" value="BCTRLSENSOR"/>
</dbReference>
<gene>
    <name evidence="5" type="ORF">HME9302_01007</name>
</gene>
<dbReference type="InterPro" id="IPR005467">
    <property type="entry name" value="His_kinase_dom"/>
</dbReference>
<sequence length="717" mass="78088">MTLGSIHLWAIAGSATQIAGAAACLFVAVWLWRLPARRAKQRVPVTAALLATALWCLVSASWGSGAPLVNIAETMRNLAWLHVIYRQFQYDGRAERLTPVKPLVFALALVEGMQPLLVVLTAGLSGGQSLTMLAEQVSALLRMLFAVGTLMLLHNVYSVAARSQATAMRWAIAALALLLAFDLNYYTAGYLGDGFSPQLASLRGLIVVFVAAAILMTASARSADLRLRPSRAVAFQTLSLAVIGLYFGAMVVGARSLSLLGGDLGRLAQVGFVVVAAVFALVALPSDKLRGWLRVNVVKHLFKHRYDYRAEWLRFTQTIGRADRGDASFGERVVQAMADITDSPSGLLLLPSDDGALELGARFNWPTLDVPPRALPARIVSLFERHEFILDMDEARSGTDYHGELPAMPDWLIGEQRAWAIVPLLHFDQLTGVVILARPKHVRRLDWEDFDLLRIAGRQLASYMAEQASQRALLEANQFDDFNRRIAFVMHDIKNLASQMSLLAGNAEKHADNPAFHADMLVTLRNSSDKLETLLARLGRYGKSSQSQAQDVDLSELARKVAAHYVGTHPVQLSRDEQCIVAGDPEALEQALIHIVGNSVDASLVNMPVILDVSSDALEGRIEVSDSGCGMSAEFIREGLFKPFVSTKEGGFGIGAYEARELILAMGGRLDVDAREGLGSRFVIRLPIAAAAQLRTNHVSDESARDDAHVQHPNKVA</sequence>
<dbReference type="SUPFAM" id="SSF55874">
    <property type="entry name" value="ATPase domain of HSP90 chaperone/DNA topoisomerase II/histidine kinase"/>
    <property type="match status" value="1"/>
</dbReference>
<proteinExistence type="predicted"/>
<dbReference type="NCBIfam" id="TIGR02916">
    <property type="entry name" value="PEP_his_kin"/>
    <property type="match status" value="1"/>
</dbReference>
<dbReference type="PROSITE" id="PS50109">
    <property type="entry name" value="HIS_KIN"/>
    <property type="match status" value="1"/>
</dbReference>
<feature type="transmembrane region" description="Helical" evidence="3">
    <location>
        <begin position="266"/>
        <end position="284"/>
    </location>
</feature>
<organism evidence="5 6">
    <name type="scientific">Alteripontixanthobacter maritimus</name>
    <dbReference type="NCBI Taxonomy" id="2161824"/>
    <lineage>
        <taxon>Bacteria</taxon>
        <taxon>Pseudomonadati</taxon>
        <taxon>Pseudomonadota</taxon>
        <taxon>Alphaproteobacteria</taxon>
        <taxon>Sphingomonadales</taxon>
        <taxon>Erythrobacteraceae</taxon>
        <taxon>Alteripontixanthobacter</taxon>
    </lineage>
</organism>
<dbReference type="RefSeq" id="WP_115366095.1">
    <property type="nucleotide sequence ID" value="NZ_QBKA01000002.1"/>
</dbReference>
<evidence type="ECO:0000313" key="5">
    <source>
        <dbReference type="EMBL" id="RDC59812.1"/>
    </source>
</evidence>
<dbReference type="SUPFAM" id="SSF55781">
    <property type="entry name" value="GAF domain-like"/>
    <property type="match status" value="1"/>
</dbReference>
<keyword evidence="3" id="KW-0812">Transmembrane</keyword>
<dbReference type="EC" id="2.7.13.3" evidence="2"/>
<dbReference type="InterPro" id="IPR014265">
    <property type="entry name" value="XrtA/PrsK"/>
</dbReference>
<feature type="transmembrane region" description="Helical" evidence="3">
    <location>
        <begin position="232"/>
        <end position="254"/>
    </location>
</feature>
<dbReference type="Proteomes" id="UP000253727">
    <property type="component" value="Unassembled WGS sequence"/>
</dbReference>
<evidence type="ECO:0000313" key="6">
    <source>
        <dbReference type="Proteomes" id="UP000253727"/>
    </source>
</evidence>
<dbReference type="GO" id="GO:0004673">
    <property type="term" value="F:protein histidine kinase activity"/>
    <property type="evidence" value="ECO:0007669"/>
    <property type="project" value="UniProtKB-EC"/>
</dbReference>
<dbReference type="OrthoDB" id="9785691at2"/>
<dbReference type="InterPro" id="IPR003594">
    <property type="entry name" value="HATPase_dom"/>
</dbReference>
<evidence type="ECO:0000256" key="3">
    <source>
        <dbReference type="SAM" id="Phobius"/>
    </source>
</evidence>
<dbReference type="PANTHER" id="PTHR43065">
    <property type="entry name" value="SENSOR HISTIDINE KINASE"/>
    <property type="match status" value="1"/>
</dbReference>
<feature type="transmembrane region" description="Helical" evidence="3">
    <location>
        <begin position="200"/>
        <end position="220"/>
    </location>
</feature>
<dbReference type="InterPro" id="IPR029016">
    <property type="entry name" value="GAF-like_dom_sf"/>
</dbReference>
<protein>
    <recommendedName>
        <fullName evidence="2">histidine kinase</fullName>
        <ecNumber evidence="2">2.7.13.3</ecNumber>
    </recommendedName>
</protein>
<accession>A0A369Q5Q1</accession>
<feature type="transmembrane region" description="Helical" evidence="3">
    <location>
        <begin position="170"/>
        <end position="188"/>
    </location>
</feature>
<dbReference type="EMBL" id="QBKA01000002">
    <property type="protein sequence ID" value="RDC59812.1"/>
    <property type="molecule type" value="Genomic_DNA"/>
</dbReference>